<evidence type="ECO:0000313" key="2">
    <source>
        <dbReference type="EMBL" id="MEQ2464998.1"/>
    </source>
</evidence>
<dbReference type="RefSeq" id="WP_349204389.1">
    <property type="nucleotide sequence ID" value="NZ_JBBMFN010000006.1"/>
</dbReference>
<comment type="caution">
    <text evidence="2">The sequence shown here is derived from an EMBL/GenBank/DDBJ whole genome shotgun (WGS) entry which is preliminary data.</text>
</comment>
<protein>
    <submittedName>
        <fullName evidence="2">Uncharacterized protein</fullName>
    </submittedName>
</protein>
<gene>
    <name evidence="2" type="ORF">WMO63_04840</name>
</gene>
<evidence type="ECO:0000256" key="1">
    <source>
        <dbReference type="SAM" id="Coils"/>
    </source>
</evidence>
<sequence>MEIAYTKEKLLNMLEEIQEELDALDETLFKSRNQNMQLIEEHITSLNELENVMDTLRENITASQVCNPTDLSPYARKMPLYLNLAK</sequence>
<keyword evidence="1" id="KW-0175">Coiled coil</keyword>
<name>A0ABV1EV71_9BACI</name>
<proteinExistence type="predicted"/>
<dbReference type="EMBL" id="JBBMFN010000006">
    <property type="protein sequence ID" value="MEQ2464998.1"/>
    <property type="molecule type" value="Genomic_DNA"/>
</dbReference>
<reference evidence="2 3" key="1">
    <citation type="submission" date="2024-03" db="EMBL/GenBank/DDBJ databases">
        <title>Human intestinal bacterial collection.</title>
        <authorList>
            <person name="Pauvert C."/>
            <person name="Hitch T.C.A."/>
            <person name="Clavel T."/>
        </authorList>
    </citation>
    <scope>NUCLEOTIDE SEQUENCE [LARGE SCALE GENOMIC DNA]</scope>
    <source>
        <strain evidence="2 3">CLA-SR-H024</strain>
    </source>
</reference>
<evidence type="ECO:0000313" key="3">
    <source>
        <dbReference type="Proteomes" id="UP001465426"/>
    </source>
</evidence>
<keyword evidence="3" id="KW-1185">Reference proteome</keyword>
<accession>A0ABV1EV71</accession>
<organism evidence="2 3">
    <name type="scientific">Niallia hominis</name>
    <dbReference type="NCBI Taxonomy" id="3133173"/>
    <lineage>
        <taxon>Bacteria</taxon>
        <taxon>Bacillati</taxon>
        <taxon>Bacillota</taxon>
        <taxon>Bacilli</taxon>
        <taxon>Bacillales</taxon>
        <taxon>Bacillaceae</taxon>
        <taxon>Niallia</taxon>
    </lineage>
</organism>
<feature type="coiled-coil region" evidence="1">
    <location>
        <begin position="7"/>
        <end position="59"/>
    </location>
</feature>
<dbReference type="Proteomes" id="UP001465426">
    <property type="component" value="Unassembled WGS sequence"/>
</dbReference>